<reference evidence="1" key="1">
    <citation type="journal article" date="2017" name="J. Phycol.">
        <title>Analysis of chloroplast genomes and a supermatrix inform reclassification of the Rhodomelaceae (Rhodophyta).</title>
        <authorList>
            <person name="Diaz-Tapia P."/>
            <person name="Maggs C.A."/>
            <person name="West J.A."/>
            <person name="Verbruggen H."/>
        </authorList>
    </citation>
    <scope>NUCLEOTIDE SEQUENCE</scope>
    <source>
        <strain evidence="1">PD516</strain>
    </source>
</reference>
<protein>
    <submittedName>
        <fullName evidence="1">Uncharacterized protein</fullName>
    </submittedName>
</protein>
<dbReference type="GeneID" id="33356302"/>
<organism evidence="1">
    <name type="scientific">Leptosiphonia brodiei</name>
    <dbReference type="NCBI Taxonomy" id="2608611"/>
    <lineage>
        <taxon>Eukaryota</taxon>
        <taxon>Rhodophyta</taxon>
        <taxon>Florideophyceae</taxon>
        <taxon>Rhodymeniophycidae</taxon>
        <taxon>Ceramiales</taxon>
        <taxon>Rhodomelaceae</taxon>
        <taxon>Polysiphonioideae</taxon>
        <taxon>Leptosiphonia</taxon>
    </lineage>
</organism>
<gene>
    <name evidence="1" type="primary">ConsOrf3</name>
</gene>
<keyword evidence="1" id="KW-0150">Chloroplast</keyword>
<proteinExistence type="predicted"/>
<name>A0A1Z1MAR1_9FLOR</name>
<keyword evidence="1" id="KW-0934">Plastid</keyword>
<dbReference type="EMBL" id="MF101425">
    <property type="protein sequence ID" value="ARW63003.1"/>
    <property type="molecule type" value="Genomic_DNA"/>
</dbReference>
<sequence length="150" mass="18450">MKKEIFLKKLDLLSISLEVLTSWNENKQIVRRFDYLYYDIKNKNYNKKQRFIFLVKYIYNILKIIKKYSLIKLANKIVSNNKQSLKKYISKFCYTYYKNKKYYVNHKLVLYNYNKIEQIAINDNAILNLYIICQLKKNYGIYTLIKYLEK</sequence>
<accession>A0A1Z1MAR1</accession>
<dbReference type="RefSeq" id="YP_009394441.1">
    <property type="nucleotide sequence ID" value="NC_035272.1"/>
</dbReference>
<dbReference type="AlphaFoldDB" id="A0A1Z1MAR1"/>
<evidence type="ECO:0000313" key="1">
    <source>
        <dbReference type="EMBL" id="ARW63003.1"/>
    </source>
</evidence>
<geneLocation type="chloroplast" evidence="1"/>